<feature type="domain" description="N-acetyltransferase" evidence="1">
    <location>
        <begin position="132"/>
        <end position="301"/>
    </location>
</feature>
<evidence type="ECO:0000313" key="2">
    <source>
        <dbReference type="EMBL" id="CAE8637353.1"/>
    </source>
</evidence>
<dbReference type="CDD" id="cd04301">
    <property type="entry name" value="NAT_SF"/>
    <property type="match status" value="1"/>
</dbReference>
<dbReference type="SUPFAM" id="SSF55729">
    <property type="entry name" value="Acyl-CoA N-acyltransferases (Nat)"/>
    <property type="match status" value="1"/>
</dbReference>
<dbReference type="InterPro" id="IPR000182">
    <property type="entry name" value="GNAT_dom"/>
</dbReference>
<dbReference type="Gene3D" id="3.40.630.30">
    <property type="match status" value="1"/>
</dbReference>
<accession>A0A813HID1</accession>
<evidence type="ECO:0000259" key="1">
    <source>
        <dbReference type="PROSITE" id="PS51186"/>
    </source>
</evidence>
<organism evidence="2 3">
    <name type="scientific">Polarella glacialis</name>
    <name type="common">Dinoflagellate</name>
    <dbReference type="NCBI Taxonomy" id="89957"/>
    <lineage>
        <taxon>Eukaryota</taxon>
        <taxon>Sar</taxon>
        <taxon>Alveolata</taxon>
        <taxon>Dinophyceae</taxon>
        <taxon>Suessiales</taxon>
        <taxon>Suessiaceae</taxon>
        <taxon>Polarella</taxon>
    </lineage>
</organism>
<dbReference type="Proteomes" id="UP000654075">
    <property type="component" value="Unassembled WGS sequence"/>
</dbReference>
<sequence>MEGGATCSQCSVRQLKDNFSKKQWSLKGSLRKCEICVDAPTAPQSVDSHTLQQEVSDEVKSVVPQEESTQTASELVPGGGTCAHCGVRQPKDNFSKNQWSLKEGLRKCKTCVGAPEVQKATQAPTKVDPAELVYDQLVPSDYFQSEGRTQSWWVQYQDGFRAEQEWMEARGQKSLFLGMALDAESMAKLLFHTETKGFKNKLCFFARRGTDGDACAFATVDVDANQEQPCQLRMLLVAPDCQRQGIGLALLKVVVAQFGKLKRHLGLKFARCQDQENFFLKAGFTRIGMDDEYVYMARRVIIKGARR</sequence>
<dbReference type="Pfam" id="PF13508">
    <property type="entry name" value="Acetyltransf_7"/>
    <property type="match status" value="1"/>
</dbReference>
<name>A0A813HID1_POLGL</name>
<proteinExistence type="predicted"/>
<comment type="caution">
    <text evidence="2">The sequence shown here is derived from an EMBL/GenBank/DDBJ whole genome shotgun (WGS) entry which is preliminary data.</text>
</comment>
<evidence type="ECO:0000313" key="3">
    <source>
        <dbReference type="Proteomes" id="UP000654075"/>
    </source>
</evidence>
<gene>
    <name evidence="2" type="ORF">PGLA1383_LOCUS52720</name>
</gene>
<dbReference type="AlphaFoldDB" id="A0A813HID1"/>
<dbReference type="InterPro" id="IPR016181">
    <property type="entry name" value="Acyl_CoA_acyltransferase"/>
</dbReference>
<keyword evidence="3" id="KW-1185">Reference proteome</keyword>
<dbReference type="PROSITE" id="PS51186">
    <property type="entry name" value="GNAT"/>
    <property type="match status" value="1"/>
</dbReference>
<dbReference type="GO" id="GO:0016747">
    <property type="term" value="F:acyltransferase activity, transferring groups other than amino-acyl groups"/>
    <property type="evidence" value="ECO:0007669"/>
    <property type="project" value="InterPro"/>
</dbReference>
<dbReference type="EMBL" id="CAJNNV010031683">
    <property type="protein sequence ID" value="CAE8637353.1"/>
    <property type="molecule type" value="Genomic_DNA"/>
</dbReference>
<protein>
    <recommendedName>
        <fullName evidence="1">N-acetyltransferase domain-containing protein</fullName>
    </recommendedName>
</protein>
<reference evidence="2" key="1">
    <citation type="submission" date="2021-02" db="EMBL/GenBank/DDBJ databases">
        <authorList>
            <person name="Dougan E. K."/>
            <person name="Rhodes N."/>
            <person name="Thang M."/>
            <person name="Chan C."/>
        </authorList>
    </citation>
    <scope>NUCLEOTIDE SEQUENCE</scope>
</reference>